<evidence type="ECO:0000256" key="2">
    <source>
        <dbReference type="ARBA" id="ARBA00022527"/>
    </source>
</evidence>
<keyword evidence="12" id="KW-1185">Reference proteome</keyword>
<comment type="catalytic activity">
    <reaction evidence="7">
        <text>L-threonyl-[protein] + ATP = O-phospho-L-threonyl-[protein] + ADP + H(+)</text>
        <dbReference type="Rhea" id="RHEA:46608"/>
        <dbReference type="Rhea" id="RHEA-COMP:11060"/>
        <dbReference type="Rhea" id="RHEA-COMP:11605"/>
        <dbReference type="ChEBI" id="CHEBI:15378"/>
        <dbReference type="ChEBI" id="CHEBI:30013"/>
        <dbReference type="ChEBI" id="CHEBI:30616"/>
        <dbReference type="ChEBI" id="CHEBI:61977"/>
        <dbReference type="ChEBI" id="CHEBI:456216"/>
        <dbReference type="EC" id="2.7.11.1"/>
    </reaction>
</comment>
<dbReference type="InterPro" id="IPR011009">
    <property type="entry name" value="Kinase-like_dom_sf"/>
</dbReference>
<dbReference type="Gene3D" id="1.10.510.10">
    <property type="entry name" value="Transferase(Phosphotransferase) domain 1"/>
    <property type="match status" value="1"/>
</dbReference>
<dbReference type="EMBL" id="JABWDY010000117">
    <property type="protein sequence ID" value="KAF5208349.1"/>
    <property type="molecule type" value="Genomic_DNA"/>
</dbReference>
<evidence type="ECO:0000256" key="7">
    <source>
        <dbReference type="ARBA" id="ARBA00047899"/>
    </source>
</evidence>
<dbReference type="EC" id="2.7.11.1" evidence="1"/>
<dbReference type="Gene3D" id="3.30.200.20">
    <property type="entry name" value="Phosphorylase Kinase, domain 1"/>
    <property type="match status" value="1"/>
</dbReference>
<accession>A0A7J6XFM9</accession>
<evidence type="ECO:0000256" key="3">
    <source>
        <dbReference type="ARBA" id="ARBA00022679"/>
    </source>
</evidence>
<evidence type="ECO:0000256" key="4">
    <source>
        <dbReference type="ARBA" id="ARBA00022741"/>
    </source>
</evidence>
<evidence type="ECO:0000256" key="1">
    <source>
        <dbReference type="ARBA" id="ARBA00012513"/>
    </source>
</evidence>
<keyword evidence="3" id="KW-0808">Transferase</keyword>
<evidence type="ECO:0000259" key="9">
    <source>
        <dbReference type="PROSITE" id="PS50011"/>
    </source>
</evidence>
<dbReference type="OrthoDB" id="432483at2759"/>
<keyword evidence="2" id="KW-0723">Serine/threonine-protein kinase</keyword>
<keyword evidence="4" id="KW-0547">Nucleotide-binding</keyword>
<dbReference type="PROSITE" id="PS51285">
    <property type="entry name" value="AGC_KINASE_CTER"/>
    <property type="match status" value="1"/>
</dbReference>
<feature type="domain" description="AGC-kinase C-terminal" evidence="10">
    <location>
        <begin position="277"/>
        <end position="361"/>
    </location>
</feature>
<proteinExistence type="predicted"/>
<sequence length="361" mass="41624">MKEEEFPLLDLETLKAISVLGRGAKGIAFLVRNEEETLALKVISKALIEKKKNKNMKNNCDEKEETFDHYKRIWIERDVLNLFNHPLLPKLRGFLDTNEIIGFAMDYCSGGDLNTLRKKQTEKMFSDDVISGSISSETMVKRKKRSMSTLWLCNSTISQVDSVETSMHSGTLSVESVEKSNSFVGTEEYVAPEIITGKGHDFGVDWWSLGVVLYEMLYGKTPFRGINRKETFYRILTKSPELVGEQTDLRDLIKKLLEKDPEKRISVEEIKGHDYFKGINWDSIVEISRPPYIPPMKWDYEIDLEEIEGIDVQLMVKGIFERENVNKNKDYENIPKNNSIDNKSVWVEGLKNPKDADFLIF</sequence>
<dbReference type="Pfam" id="PF00069">
    <property type="entry name" value="Pkinase"/>
    <property type="match status" value="1"/>
</dbReference>
<keyword evidence="6" id="KW-0067">ATP-binding</keyword>
<dbReference type="AlphaFoldDB" id="A0A7J6XFM9"/>
<dbReference type="PANTHER" id="PTHR45637">
    <property type="entry name" value="FLIPPASE KINASE 1-RELATED"/>
    <property type="match status" value="1"/>
</dbReference>
<name>A0A7J6XFM9_THATH</name>
<gene>
    <name evidence="11" type="ORF">FRX31_002065</name>
</gene>
<evidence type="ECO:0000256" key="5">
    <source>
        <dbReference type="ARBA" id="ARBA00022777"/>
    </source>
</evidence>
<dbReference type="Proteomes" id="UP000554482">
    <property type="component" value="Unassembled WGS sequence"/>
</dbReference>
<comment type="catalytic activity">
    <reaction evidence="8">
        <text>L-seryl-[protein] + ATP = O-phospho-L-seryl-[protein] + ADP + H(+)</text>
        <dbReference type="Rhea" id="RHEA:17989"/>
        <dbReference type="Rhea" id="RHEA-COMP:9863"/>
        <dbReference type="Rhea" id="RHEA-COMP:11604"/>
        <dbReference type="ChEBI" id="CHEBI:15378"/>
        <dbReference type="ChEBI" id="CHEBI:29999"/>
        <dbReference type="ChEBI" id="CHEBI:30616"/>
        <dbReference type="ChEBI" id="CHEBI:83421"/>
        <dbReference type="ChEBI" id="CHEBI:456216"/>
        <dbReference type="EC" id="2.7.11.1"/>
    </reaction>
</comment>
<evidence type="ECO:0000313" key="11">
    <source>
        <dbReference type="EMBL" id="KAF5208349.1"/>
    </source>
</evidence>
<dbReference type="PROSITE" id="PS50011">
    <property type="entry name" value="PROTEIN_KINASE_DOM"/>
    <property type="match status" value="1"/>
</dbReference>
<evidence type="ECO:0000256" key="6">
    <source>
        <dbReference type="ARBA" id="ARBA00022840"/>
    </source>
</evidence>
<dbReference type="SUPFAM" id="SSF56112">
    <property type="entry name" value="Protein kinase-like (PK-like)"/>
    <property type="match status" value="1"/>
</dbReference>
<dbReference type="GO" id="GO:0004674">
    <property type="term" value="F:protein serine/threonine kinase activity"/>
    <property type="evidence" value="ECO:0007669"/>
    <property type="project" value="UniProtKB-KW"/>
</dbReference>
<evidence type="ECO:0000259" key="10">
    <source>
        <dbReference type="PROSITE" id="PS51285"/>
    </source>
</evidence>
<evidence type="ECO:0000313" key="12">
    <source>
        <dbReference type="Proteomes" id="UP000554482"/>
    </source>
</evidence>
<dbReference type="InterPro" id="IPR000719">
    <property type="entry name" value="Prot_kinase_dom"/>
</dbReference>
<keyword evidence="5 11" id="KW-0418">Kinase</keyword>
<reference evidence="11 12" key="1">
    <citation type="submission" date="2020-06" db="EMBL/GenBank/DDBJ databases">
        <title>Transcriptomic and genomic resources for Thalictrum thalictroides and T. hernandezii: Facilitating candidate gene discovery in an emerging model plant lineage.</title>
        <authorList>
            <person name="Arias T."/>
            <person name="Riano-Pachon D.M."/>
            <person name="Di Stilio V.S."/>
        </authorList>
    </citation>
    <scope>NUCLEOTIDE SEQUENCE [LARGE SCALE GENOMIC DNA]</scope>
    <source>
        <strain evidence="12">cv. WT478/WT964</strain>
        <tissue evidence="11">Leaves</tissue>
    </source>
</reference>
<dbReference type="InterPro" id="IPR000961">
    <property type="entry name" value="AGC-kinase_C"/>
</dbReference>
<dbReference type="GO" id="GO:0005524">
    <property type="term" value="F:ATP binding"/>
    <property type="evidence" value="ECO:0007669"/>
    <property type="project" value="UniProtKB-KW"/>
</dbReference>
<dbReference type="FunFam" id="1.10.510.10:FF:000312">
    <property type="entry name" value="Serine/threonine-protein kinase OXI1"/>
    <property type="match status" value="1"/>
</dbReference>
<comment type="caution">
    <text evidence="11">The sequence shown here is derived from an EMBL/GenBank/DDBJ whole genome shotgun (WGS) entry which is preliminary data.</text>
</comment>
<organism evidence="11 12">
    <name type="scientific">Thalictrum thalictroides</name>
    <name type="common">Rue-anemone</name>
    <name type="synonym">Anemone thalictroides</name>
    <dbReference type="NCBI Taxonomy" id="46969"/>
    <lineage>
        <taxon>Eukaryota</taxon>
        <taxon>Viridiplantae</taxon>
        <taxon>Streptophyta</taxon>
        <taxon>Embryophyta</taxon>
        <taxon>Tracheophyta</taxon>
        <taxon>Spermatophyta</taxon>
        <taxon>Magnoliopsida</taxon>
        <taxon>Ranunculales</taxon>
        <taxon>Ranunculaceae</taxon>
        <taxon>Thalictroideae</taxon>
        <taxon>Thalictrum</taxon>
    </lineage>
</organism>
<evidence type="ECO:0000256" key="8">
    <source>
        <dbReference type="ARBA" id="ARBA00048679"/>
    </source>
</evidence>
<feature type="domain" description="Protein kinase" evidence="9">
    <location>
        <begin position="14"/>
        <end position="276"/>
    </location>
</feature>
<protein>
    <recommendedName>
        <fullName evidence="1">non-specific serine/threonine protein kinase</fullName>
        <ecNumber evidence="1">2.7.11.1</ecNumber>
    </recommendedName>
</protein>